<dbReference type="EMBL" id="JAFBFC010000003">
    <property type="protein sequence ID" value="MBM7703326.1"/>
    <property type="molecule type" value="Genomic_DNA"/>
</dbReference>
<comment type="caution">
    <text evidence="3">The sequence shown here is derived from an EMBL/GenBank/DDBJ whole genome shotgun (WGS) entry which is preliminary data.</text>
</comment>
<dbReference type="Pfam" id="PF03413">
    <property type="entry name" value="PepSY"/>
    <property type="match status" value="1"/>
</dbReference>
<reference evidence="3 4" key="1">
    <citation type="submission" date="2021-01" db="EMBL/GenBank/DDBJ databases">
        <title>Genomic Encyclopedia of Type Strains, Phase IV (KMG-IV): sequencing the most valuable type-strain genomes for metagenomic binning, comparative biology and taxonomic classification.</title>
        <authorList>
            <person name="Goeker M."/>
        </authorList>
    </citation>
    <scope>NUCLEOTIDE SEQUENCE [LARGE SCALE GENOMIC DNA]</scope>
    <source>
        <strain evidence="3 4">DSM 104297</strain>
    </source>
</reference>
<dbReference type="Pfam" id="PF17881">
    <property type="entry name" value="TseB"/>
    <property type="match status" value="1"/>
</dbReference>
<name>A0ABS2QV04_9BACI</name>
<gene>
    <name evidence="3" type="ORF">JOC83_002173</name>
</gene>
<dbReference type="InterPro" id="IPR046350">
    <property type="entry name" value="Cystatin_sf"/>
</dbReference>
<keyword evidence="4" id="KW-1185">Reference proteome</keyword>
<evidence type="ECO:0000313" key="3">
    <source>
        <dbReference type="EMBL" id="MBM7703326.1"/>
    </source>
</evidence>
<dbReference type="InterPro" id="IPR025711">
    <property type="entry name" value="PepSY"/>
</dbReference>
<dbReference type="InterPro" id="IPR041401">
    <property type="entry name" value="TseB-like_dom"/>
</dbReference>
<protein>
    <submittedName>
        <fullName evidence="3">Uncharacterized protein YpmB</fullName>
    </submittedName>
</protein>
<accession>A0ABS2QV04</accession>
<evidence type="ECO:0000259" key="1">
    <source>
        <dbReference type="Pfam" id="PF03413"/>
    </source>
</evidence>
<feature type="domain" description="Cell wall elongation regulator TseB-like" evidence="2">
    <location>
        <begin position="37"/>
        <end position="81"/>
    </location>
</feature>
<organism evidence="3 4">
    <name type="scientific">Priestia iocasae</name>
    <dbReference type="NCBI Taxonomy" id="2291674"/>
    <lineage>
        <taxon>Bacteria</taxon>
        <taxon>Bacillati</taxon>
        <taxon>Bacillota</taxon>
        <taxon>Bacilli</taxon>
        <taxon>Bacillales</taxon>
        <taxon>Bacillaceae</taxon>
        <taxon>Priestia</taxon>
    </lineage>
</organism>
<dbReference type="Proteomes" id="UP000809829">
    <property type="component" value="Unassembled WGS sequence"/>
</dbReference>
<sequence length="161" mass="19060">MKKWSILIIIFIIVIVSWQFASTYHQSVKGKQSDEEKAMVLADKKYQLKDVTNVQTYFGKDTFYIVKGTNNKGEKVIVWVPKDRKKHDMIMKKEASGITQAQARSLVENERNPQEIKSVRLGMERKLPLWEITYIDEENRFTYYYVDFESGKFLKRYSLSQ</sequence>
<dbReference type="RefSeq" id="WP_205186978.1">
    <property type="nucleotide sequence ID" value="NZ_JAFBFC010000003.1"/>
</dbReference>
<dbReference type="Gene3D" id="3.10.450.40">
    <property type="match status" value="2"/>
</dbReference>
<evidence type="ECO:0000313" key="4">
    <source>
        <dbReference type="Proteomes" id="UP000809829"/>
    </source>
</evidence>
<evidence type="ECO:0000259" key="2">
    <source>
        <dbReference type="Pfam" id="PF17881"/>
    </source>
</evidence>
<dbReference type="SUPFAM" id="SSF54403">
    <property type="entry name" value="Cystatin/monellin"/>
    <property type="match status" value="2"/>
</dbReference>
<feature type="domain" description="PepSY" evidence="1">
    <location>
        <begin position="98"/>
        <end position="156"/>
    </location>
</feature>
<proteinExistence type="predicted"/>